<evidence type="ECO:0000256" key="3">
    <source>
        <dbReference type="ARBA" id="ARBA00022827"/>
    </source>
</evidence>
<reference evidence="8 9" key="1">
    <citation type="submission" date="2020-02" db="EMBL/GenBank/DDBJ databases">
        <authorList>
            <person name="Ma Q."/>
            <person name="Huang Y."/>
            <person name="Song X."/>
            <person name="Pei D."/>
        </authorList>
    </citation>
    <scope>NUCLEOTIDE SEQUENCE [LARGE SCALE GENOMIC DNA]</scope>
    <source>
        <strain evidence="8">Sxm20200214</strain>
        <tissue evidence="8">Leaf</tissue>
    </source>
</reference>
<dbReference type="GO" id="GO:0006139">
    <property type="term" value="P:nucleobase-containing compound metabolic process"/>
    <property type="evidence" value="ECO:0007669"/>
    <property type="project" value="UniProtKB-ARBA"/>
</dbReference>
<keyword evidence="9" id="KW-1185">Reference proteome</keyword>
<protein>
    <recommendedName>
        <fullName evidence="7">Photolyase/cryptochrome alpha/beta domain-containing protein</fullName>
    </recommendedName>
</protein>
<organism evidence="8 9">
    <name type="scientific">Brassica carinata</name>
    <name type="common">Ethiopian mustard</name>
    <name type="synonym">Abyssinian cabbage</name>
    <dbReference type="NCBI Taxonomy" id="52824"/>
    <lineage>
        <taxon>Eukaryota</taxon>
        <taxon>Viridiplantae</taxon>
        <taxon>Streptophyta</taxon>
        <taxon>Embryophyta</taxon>
        <taxon>Tracheophyta</taxon>
        <taxon>Spermatophyta</taxon>
        <taxon>Magnoliopsida</taxon>
        <taxon>eudicotyledons</taxon>
        <taxon>Gunneridae</taxon>
        <taxon>Pentapetalae</taxon>
        <taxon>rosids</taxon>
        <taxon>malvids</taxon>
        <taxon>Brassicales</taxon>
        <taxon>Brassicaceae</taxon>
        <taxon>Brassiceae</taxon>
        <taxon>Brassica</taxon>
    </lineage>
</organism>
<evidence type="ECO:0000256" key="5">
    <source>
        <dbReference type="PIRSR" id="PIRSR602081-1"/>
    </source>
</evidence>
<comment type="similarity">
    <text evidence="1">Belongs to the DNA photolyase class-1 family.</text>
</comment>
<dbReference type="Pfam" id="PF03441">
    <property type="entry name" value="FAD_binding_7"/>
    <property type="match status" value="2"/>
</dbReference>
<dbReference type="GO" id="GO:0005634">
    <property type="term" value="C:nucleus"/>
    <property type="evidence" value="ECO:0007669"/>
    <property type="project" value="TreeGrafter"/>
</dbReference>
<dbReference type="SUPFAM" id="SSF48173">
    <property type="entry name" value="Cryptochrome/photolyase FAD-binding domain"/>
    <property type="match status" value="1"/>
</dbReference>
<keyword evidence="3 5" id="KW-0274">FAD</keyword>
<comment type="cofactor">
    <cofactor evidence="5">
        <name>FAD</name>
        <dbReference type="ChEBI" id="CHEBI:57692"/>
    </cofactor>
    <text evidence="5">Binds 1 FAD per subunit.</text>
</comment>
<dbReference type="OrthoDB" id="435881at2759"/>
<feature type="region of interest" description="Disordered" evidence="6">
    <location>
        <begin position="533"/>
        <end position="564"/>
    </location>
</feature>
<dbReference type="GO" id="GO:0003677">
    <property type="term" value="F:DNA binding"/>
    <property type="evidence" value="ECO:0007669"/>
    <property type="project" value="TreeGrafter"/>
</dbReference>
<feature type="domain" description="Photolyase/cryptochrome alpha/beta" evidence="7">
    <location>
        <begin position="69"/>
        <end position="198"/>
    </location>
</feature>
<accession>A0A8X7PPX3</accession>
<dbReference type="InterPro" id="IPR014729">
    <property type="entry name" value="Rossmann-like_a/b/a_fold"/>
</dbReference>
<dbReference type="InterPro" id="IPR005101">
    <property type="entry name" value="Cryptochr/Photolyase_FAD-bd"/>
</dbReference>
<dbReference type="Gene3D" id="1.25.40.80">
    <property type="match status" value="1"/>
</dbReference>
<dbReference type="GO" id="GO:0003904">
    <property type="term" value="F:deoxyribodipyrimidine photo-lyase activity"/>
    <property type="evidence" value="ECO:0007669"/>
    <property type="project" value="TreeGrafter"/>
</dbReference>
<dbReference type="PROSITE" id="PS00394">
    <property type="entry name" value="DNA_PHOTOLYASES_1_1"/>
    <property type="match status" value="1"/>
</dbReference>
<dbReference type="Pfam" id="PF00875">
    <property type="entry name" value="DNA_photolyase"/>
    <property type="match status" value="1"/>
</dbReference>
<dbReference type="Gene3D" id="1.10.579.10">
    <property type="entry name" value="DNA Cyclobutane Dipyrimidine Photolyase, subunit A, domain 3"/>
    <property type="match status" value="2"/>
</dbReference>
<dbReference type="FunFam" id="3.40.50.620:FF:000193">
    <property type="entry name" value="Cryptochrome 1"/>
    <property type="match status" value="1"/>
</dbReference>
<gene>
    <name evidence="8" type="ORF">Bca52824_074379</name>
</gene>
<dbReference type="PRINTS" id="PR00147">
    <property type="entry name" value="DNAPHOTLYASE"/>
</dbReference>
<dbReference type="InterPro" id="IPR006050">
    <property type="entry name" value="DNA_photolyase_N"/>
</dbReference>
<keyword evidence="2 5" id="KW-0285">Flavoprotein</keyword>
<sequence>MDLKVFNFHTQNRKKRSVIKITLHNSEAPPSSLSPHVPKLLKDLIKFWVFLSLFLREWSLADHKHVDKQKTIVWFRRDLRIEDNPALAAAAHEGSVFPVFIWCPEEEGQFYPGRASRWWMKQSLAHLTQSLKALGSELTLIKTHNTVSAILDCVRATGATKVVFNHLYDPVSLVRDHTVKEKLVERGISVQSYNGDLLYEPWEIYCEKGKPFTNFNSYWKKCLDMPVESVVIPPPWRLIPLTAAGTVWACSIEELGLENEAEKPSNALLTRAWSPGWSNADKILTEFIEKQLIDYAKNSKKVAGNSTSLLSPYLHFGEISVRRVFQCARMKQIIWARDKNGQGEESASLLSHLRFFPWDADVEKFKAWRQGRTGYPLVDAGMRELWATGWMHNRIRVIVSSFAVKFLLLPWKWGMNLPDGHELDRLDNPAIQGAKYDPEGEYIRQWLPELARLPTEWIHHPWDAPLTVLKASGVELGTNYAKPIVDIDTARELLTKAISRTREAQIMIGAAPDEIVADSFEALEAANTVKEHGYCPSSNDQQVPSDVRYSGSKRVKPAEEEEEREMKKLRGFNEVIREEEERGLFSTAESSSSSSVRSVFMVSHSCSLVSEGKNLEGIQDSSDQIATSLGKNG</sequence>
<keyword evidence="4" id="KW-0157">Chromophore</keyword>
<name>A0A8X7PPX3_BRACI</name>
<dbReference type="GO" id="GO:0071949">
    <property type="term" value="F:FAD binding"/>
    <property type="evidence" value="ECO:0007669"/>
    <property type="project" value="TreeGrafter"/>
</dbReference>
<dbReference type="EMBL" id="JAAMPC010000015">
    <property type="protein sequence ID" value="KAG2255085.1"/>
    <property type="molecule type" value="Genomic_DNA"/>
</dbReference>
<dbReference type="Gene3D" id="3.40.50.620">
    <property type="entry name" value="HUPs"/>
    <property type="match status" value="1"/>
</dbReference>
<evidence type="ECO:0000256" key="4">
    <source>
        <dbReference type="ARBA" id="ARBA00022991"/>
    </source>
</evidence>
<dbReference type="GO" id="GO:0043153">
    <property type="term" value="P:entrainment of circadian clock by photoperiod"/>
    <property type="evidence" value="ECO:0007669"/>
    <property type="project" value="TreeGrafter"/>
</dbReference>
<dbReference type="PANTHER" id="PTHR11455:SF18">
    <property type="entry name" value="SI:CH1073-390K14.1"/>
    <property type="match status" value="1"/>
</dbReference>
<dbReference type="GO" id="GO:0032922">
    <property type="term" value="P:circadian regulation of gene expression"/>
    <property type="evidence" value="ECO:0007669"/>
    <property type="project" value="TreeGrafter"/>
</dbReference>
<dbReference type="Proteomes" id="UP000886595">
    <property type="component" value="Unassembled WGS sequence"/>
</dbReference>
<evidence type="ECO:0000259" key="7">
    <source>
        <dbReference type="PROSITE" id="PS51645"/>
    </source>
</evidence>
<dbReference type="AlphaFoldDB" id="A0A8X7PPX3"/>
<evidence type="ECO:0000313" key="9">
    <source>
        <dbReference type="Proteomes" id="UP000886595"/>
    </source>
</evidence>
<dbReference type="InterPro" id="IPR002081">
    <property type="entry name" value="Cryptochrome/DNA_photolyase_1"/>
</dbReference>
<evidence type="ECO:0000256" key="2">
    <source>
        <dbReference type="ARBA" id="ARBA00022630"/>
    </source>
</evidence>
<dbReference type="PROSITE" id="PS51645">
    <property type="entry name" value="PHR_CRY_ALPHA_BETA"/>
    <property type="match status" value="1"/>
</dbReference>
<dbReference type="PANTHER" id="PTHR11455">
    <property type="entry name" value="CRYPTOCHROME"/>
    <property type="match status" value="1"/>
</dbReference>
<dbReference type="GO" id="GO:0006950">
    <property type="term" value="P:response to stress"/>
    <property type="evidence" value="ECO:0007669"/>
    <property type="project" value="UniProtKB-ARBA"/>
</dbReference>
<proteinExistence type="inferred from homology"/>
<dbReference type="InterPro" id="IPR018394">
    <property type="entry name" value="DNA_photolyase_1_CS_C"/>
</dbReference>
<dbReference type="SUPFAM" id="SSF52425">
    <property type="entry name" value="Cryptochrome/photolyase, N-terminal domain"/>
    <property type="match status" value="1"/>
</dbReference>
<dbReference type="PROSITE" id="PS00691">
    <property type="entry name" value="DNA_PHOTOLYASES_1_2"/>
    <property type="match status" value="1"/>
</dbReference>
<dbReference type="InterPro" id="IPR036134">
    <property type="entry name" value="Crypto/Photolyase_FAD-like_sf"/>
</dbReference>
<evidence type="ECO:0000256" key="6">
    <source>
        <dbReference type="SAM" id="MobiDB-lite"/>
    </source>
</evidence>
<dbReference type="InterPro" id="IPR036155">
    <property type="entry name" value="Crypto/Photolyase_N_sf"/>
</dbReference>
<comment type="caution">
    <text evidence="8">The sequence shown here is derived from an EMBL/GenBank/DDBJ whole genome shotgun (WGS) entry which is preliminary data.</text>
</comment>
<dbReference type="GO" id="GO:0005737">
    <property type="term" value="C:cytoplasm"/>
    <property type="evidence" value="ECO:0007669"/>
    <property type="project" value="TreeGrafter"/>
</dbReference>
<evidence type="ECO:0000256" key="1">
    <source>
        <dbReference type="ARBA" id="ARBA00005862"/>
    </source>
</evidence>
<feature type="binding site" evidence="5">
    <location>
        <begin position="307"/>
        <end position="311"/>
    </location>
    <ligand>
        <name>FAD</name>
        <dbReference type="ChEBI" id="CHEBI:57692"/>
    </ligand>
</feature>
<feature type="binding site" evidence="5">
    <location>
        <position position="295"/>
    </location>
    <ligand>
        <name>FAD</name>
        <dbReference type="ChEBI" id="CHEBI:57692"/>
    </ligand>
</feature>
<evidence type="ECO:0000313" key="8">
    <source>
        <dbReference type="EMBL" id="KAG2255085.1"/>
    </source>
</evidence>